<dbReference type="InterPro" id="IPR001828">
    <property type="entry name" value="ANF_lig-bd_rcpt"/>
</dbReference>
<evidence type="ECO:0000256" key="4">
    <source>
        <dbReference type="ARBA" id="ARBA00023136"/>
    </source>
</evidence>
<evidence type="ECO:0000313" key="8">
    <source>
        <dbReference type="Proteomes" id="UP000192578"/>
    </source>
</evidence>
<dbReference type="EMBL" id="MTYJ01000380">
    <property type="protein sequence ID" value="OWA54197.1"/>
    <property type="molecule type" value="Genomic_DNA"/>
</dbReference>
<dbReference type="SUPFAM" id="SSF53822">
    <property type="entry name" value="Periplasmic binding protein-like I"/>
    <property type="match status" value="1"/>
</dbReference>
<dbReference type="InterPro" id="IPR028082">
    <property type="entry name" value="Peripla_BP_I"/>
</dbReference>
<keyword evidence="8" id="KW-1185">Reference proteome</keyword>
<protein>
    <recommendedName>
        <fullName evidence="6">Receptor ligand binding region domain-containing protein</fullName>
    </recommendedName>
</protein>
<evidence type="ECO:0000259" key="6">
    <source>
        <dbReference type="Pfam" id="PF01094"/>
    </source>
</evidence>
<proteinExistence type="predicted"/>
<dbReference type="Proteomes" id="UP000192578">
    <property type="component" value="Unassembled WGS sequence"/>
</dbReference>
<dbReference type="GO" id="GO:0016020">
    <property type="term" value="C:membrane"/>
    <property type="evidence" value="ECO:0007669"/>
    <property type="project" value="UniProtKB-SubCell"/>
</dbReference>
<organism evidence="7 8">
    <name type="scientific">Hypsibius exemplaris</name>
    <name type="common">Freshwater tardigrade</name>
    <dbReference type="NCBI Taxonomy" id="2072580"/>
    <lineage>
        <taxon>Eukaryota</taxon>
        <taxon>Metazoa</taxon>
        <taxon>Ecdysozoa</taxon>
        <taxon>Tardigrada</taxon>
        <taxon>Eutardigrada</taxon>
        <taxon>Parachela</taxon>
        <taxon>Hypsibioidea</taxon>
        <taxon>Hypsibiidae</taxon>
        <taxon>Hypsibius</taxon>
    </lineage>
</organism>
<dbReference type="AlphaFoldDB" id="A0A9X6NI42"/>
<keyword evidence="2" id="KW-0812">Transmembrane</keyword>
<gene>
    <name evidence="7" type="ORF">BV898_18609</name>
</gene>
<reference evidence="8" key="1">
    <citation type="submission" date="2017-01" db="EMBL/GenBank/DDBJ databases">
        <title>Comparative genomics of anhydrobiosis in the tardigrade Hypsibius dujardini.</title>
        <authorList>
            <person name="Yoshida Y."/>
            <person name="Koutsovoulos G."/>
            <person name="Laetsch D."/>
            <person name="Stevens L."/>
            <person name="Kumar S."/>
            <person name="Horikawa D."/>
            <person name="Ishino K."/>
            <person name="Komine S."/>
            <person name="Tomita M."/>
            <person name="Blaxter M."/>
            <person name="Arakawa K."/>
        </authorList>
    </citation>
    <scope>NUCLEOTIDE SEQUENCE [LARGE SCALE GENOMIC DNA]</scope>
    <source>
        <strain evidence="8">Z151</strain>
    </source>
</reference>
<dbReference type="OrthoDB" id="6158579at2759"/>
<feature type="domain" description="Receptor ligand binding region" evidence="6">
    <location>
        <begin position="105"/>
        <end position="416"/>
    </location>
</feature>
<feature type="signal peptide" evidence="5">
    <location>
        <begin position="1"/>
        <end position="19"/>
    </location>
</feature>
<comment type="caution">
    <text evidence="7">The sequence shown here is derived from an EMBL/GenBank/DDBJ whole genome shotgun (WGS) entry which is preliminary data.</text>
</comment>
<feature type="chain" id="PRO_5040781503" description="Receptor ligand binding region domain-containing protein" evidence="5">
    <location>
        <begin position="20"/>
        <end position="544"/>
    </location>
</feature>
<dbReference type="Pfam" id="PF01094">
    <property type="entry name" value="ANF_receptor"/>
    <property type="match status" value="1"/>
</dbReference>
<comment type="subcellular location">
    <subcellularLocation>
        <location evidence="1">Membrane</location>
    </subcellularLocation>
</comment>
<sequence>MFLLFRSVTFLNLIAITCALTQKTKIEVLVTLQYEMPGYVTNAVFMSPTFEVARDEVMKRHRGQYNVSVRYFQHKDHHTCDDINGDAVANVSEYLFRHRREDTCYAIVETGCNDQNGLSSFATALDVLVFTLNMDSMAKDFLTPKSAPATTVSSGASSISFCMALVELLNRNNWYHVTVVIETSTTITRFYQTSWRFLLEVTKHSGFNFQMVPLNVDNIISTPDLMKILAESKLRSRVYVLLSTAKLALRIMGLTDALGMSNGEYVFINVQPIRTTAYGVPAQFARLANNTSNLNASRSLIFLVPQSHSPTAKTLADVNEKISNLTLTQYNYSYNGVPPLDSGNGARGAIEIVEIFSTLVIERDSALLGSGQDGPCSGSQLVDRIANRTFTISSGRVYFTAGGIRLINTEVFAFNTSTLSLQTIGVFDGTKQRFTFYENKTIPWPTSDGSPPADVPECGFTGHEGRCAAERTSTIITALSTAAGCILLLAGSAYYRWFRQQLFESENYWVLQRKDLVLPGYTCQSRISLLFSCISLKSQRGIEL</sequence>
<evidence type="ECO:0000256" key="3">
    <source>
        <dbReference type="ARBA" id="ARBA00022989"/>
    </source>
</evidence>
<accession>A0A9X6NI42</accession>
<name>A0A9X6NI42_HYPEX</name>
<keyword evidence="4" id="KW-0472">Membrane</keyword>
<evidence type="ECO:0000313" key="7">
    <source>
        <dbReference type="EMBL" id="OWA54197.1"/>
    </source>
</evidence>
<keyword evidence="5" id="KW-0732">Signal</keyword>
<evidence type="ECO:0000256" key="1">
    <source>
        <dbReference type="ARBA" id="ARBA00004370"/>
    </source>
</evidence>
<evidence type="ECO:0000256" key="5">
    <source>
        <dbReference type="SAM" id="SignalP"/>
    </source>
</evidence>
<dbReference type="Gene3D" id="3.40.50.2300">
    <property type="match status" value="2"/>
</dbReference>
<keyword evidence="3" id="KW-1133">Transmembrane helix</keyword>
<evidence type="ECO:0000256" key="2">
    <source>
        <dbReference type="ARBA" id="ARBA00022692"/>
    </source>
</evidence>